<evidence type="ECO:0000313" key="4">
    <source>
        <dbReference type="Proteomes" id="UP000623067"/>
    </source>
</evidence>
<dbReference type="Pfam" id="PF03808">
    <property type="entry name" value="Glyco_tran_WecG"/>
    <property type="match status" value="1"/>
</dbReference>
<comment type="caution">
    <text evidence="3">The sequence shown here is derived from an EMBL/GenBank/DDBJ whole genome shotgun (WGS) entry which is preliminary data.</text>
</comment>
<reference evidence="3" key="2">
    <citation type="submission" date="2020-09" db="EMBL/GenBank/DDBJ databases">
        <authorList>
            <person name="Sun Q."/>
            <person name="Zhou Y."/>
        </authorList>
    </citation>
    <scope>NUCLEOTIDE SEQUENCE</scope>
    <source>
        <strain evidence="3">CGMCC 1.15330</strain>
    </source>
</reference>
<keyword evidence="4" id="KW-1185">Reference proteome</keyword>
<organism evidence="3 4">
    <name type="scientific">Sphingomonas metalli</name>
    <dbReference type="NCBI Taxonomy" id="1779358"/>
    <lineage>
        <taxon>Bacteria</taxon>
        <taxon>Pseudomonadati</taxon>
        <taxon>Pseudomonadota</taxon>
        <taxon>Alphaproteobacteria</taxon>
        <taxon>Sphingomonadales</taxon>
        <taxon>Sphingomonadaceae</taxon>
        <taxon>Sphingomonas</taxon>
    </lineage>
</organism>
<dbReference type="EMBL" id="BMIH01000002">
    <property type="protein sequence ID" value="GGB24237.1"/>
    <property type="molecule type" value="Genomic_DNA"/>
</dbReference>
<protein>
    <submittedName>
        <fullName evidence="3">WecB/TagA/CpsF family glycosyl transferase</fullName>
    </submittedName>
</protein>
<dbReference type="RefSeq" id="WP_188657892.1">
    <property type="nucleotide sequence ID" value="NZ_BMIH01000002.1"/>
</dbReference>
<evidence type="ECO:0000256" key="1">
    <source>
        <dbReference type="ARBA" id="ARBA00022676"/>
    </source>
</evidence>
<dbReference type="AlphaFoldDB" id="A0A916T0C7"/>
<dbReference type="PANTHER" id="PTHR34136:SF1">
    <property type="entry name" value="UDP-N-ACETYL-D-MANNOSAMINURONIC ACID TRANSFERASE"/>
    <property type="match status" value="1"/>
</dbReference>
<dbReference type="GO" id="GO:0016758">
    <property type="term" value="F:hexosyltransferase activity"/>
    <property type="evidence" value="ECO:0007669"/>
    <property type="project" value="TreeGrafter"/>
</dbReference>
<evidence type="ECO:0000256" key="2">
    <source>
        <dbReference type="ARBA" id="ARBA00022679"/>
    </source>
</evidence>
<dbReference type="CDD" id="cd06533">
    <property type="entry name" value="Glyco_transf_WecG_TagA"/>
    <property type="match status" value="1"/>
</dbReference>
<name>A0A916T0C7_9SPHN</name>
<accession>A0A916T0C7</accession>
<reference evidence="3" key="1">
    <citation type="journal article" date="2014" name="Int. J. Syst. Evol. Microbiol.">
        <title>Complete genome sequence of Corynebacterium casei LMG S-19264T (=DSM 44701T), isolated from a smear-ripened cheese.</title>
        <authorList>
            <consortium name="US DOE Joint Genome Institute (JGI-PGF)"/>
            <person name="Walter F."/>
            <person name="Albersmeier A."/>
            <person name="Kalinowski J."/>
            <person name="Ruckert C."/>
        </authorList>
    </citation>
    <scope>NUCLEOTIDE SEQUENCE</scope>
    <source>
        <strain evidence="3">CGMCC 1.15330</strain>
    </source>
</reference>
<proteinExistence type="predicted"/>
<dbReference type="NCBIfam" id="TIGR00696">
    <property type="entry name" value="wecG_tagA_cpsF"/>
    <property type="match status" value="1"/>
</dbReference>
<keyword evidence="2 3" id="KW-0808">Transferase</keyword>
<keyword evidence="1" id="KW-0328">Glycosyltransferase</keyword>
<dbReference type="InterPro" id="IPR004629">
    <property type="entry name" value="WecG_TagA_CpsF"/>
</dbReference>
<dbReference type="PANTHER" id="PTHR34136">
    <property type="match status" value="1"/>
</dbReference>
<dbReference type="Proteomes" id="UP000623067">
    <property type="component" value="Unassembled WGS sequence"/>
</dbReference>
<evidence type="ECO:0000313" key="3">
    <source>
        <dbReference type="EMBL" id="GGB24237.1"/>
    </source>
</evidence>
<gene>
    <name evidence="3" type="ORF">GCM10011380_12250</name>
</gene>
<sequence length="254" mass="27742">MSDGRISFLGLDFDPLEPDAMLAVLAERDPTAPFAYWVTPNVDHVVRLHTEDAPDGDAVWAAYRAAEWCSCDSRILAVLARRQGIGLPVVPGSDMTPMVLDRACRPGDRIAVIGGTPETCRALSARYPALAIVQHCPPMGMRRNPAAIEAAAAFVAEARARFVFLAVGSPQQELLAARIVARGDAGGIGLCIGASIEFVVGESRRAPRIVQKLHVEWAFRLLSDPRRLWKRYLVTGPRIFAIARRHRREADADA</sequence>